<dbReference type="AlphaFoldDB" id="A0A5D2GND1"/>
<proteinExistence type="predicted"/>
<keyword evidence="3" id="KW-1185">Reference proteome</keyword>
<keyword evidence="1" id="KW-0472">Membrane</keyword>
<sequence length="71" mass="8413">IFSFLIYLLLPYLCSLLSSIFFFFISFWLLPNCHFGLLISPLILPFWIHTSIQIARIFSDIRSYSQLHLKS</sequence>
<feature type="non-terminal residue" evidence="2">
    <location>
        <position position="1"/>
    </location>
</feature>
<feature type="transmembrane region" description="Helical" evidence="1">
    <location>
        <begin position="35"/>
        <end position="58"/>
    </location>
</feature>
<keyword evidence="1" id="KW-0812">Transmembrane</keyword>
<dbReference type="EMBL" id="CM017692">
    <property type="protein sequence ID" value="TYH18819.1"/>
    <property type="molecule type" value="Genomic_DNA"/>
</dbReference>
<keyword evidence="1" id="KW-1133">Transmembrane helix</keyword>
<accession>A0A5D2GND1</accession>
<gene>
    <name evidence="2" type="ORF">ES288_A05G303900v1</name>
</gene>
<protein>
    <submittedName>
        <fullName evidence="2">Uncharacterized protein</fullName>
    </submittedName>
</protein>
<evidence type="ECO:0000256" key="1">
    <source>
        <dbReference type="SAM" id="Phobius"/>
    </source>
</evidence>
<reference evidence="2 3" key="1">
    <citation type="submission" date="2019-06" db="EMBL/GenBank/DDBJ databases">
        <title>WGS assembly of Gossypium darwinii.</title>
        <authorList>
            <person name="Chen Z.J."/>
            <person name="Sreedasyam A."/>
            <person name="Ando A."/>
            <person name="Song Q."/>
            <person name="De L."/>
            <person name="Hulse-Kemp A."/>
            <person name="Ding M."/>
            <person name="Ye W."/>
            <person name="Kirkbride R."/>
            <person name="Jenkins J."/>
            <person name="Plott C."/>
            <person name="Lovell J."/>
            <person name="Lin Y.-M."/>
            <person name="Vaughn R."/>
            <person name="Liu B."/>
            <person name="Li W."/>
            <person name="Simpson S."/>
            <person name="Scheffler B."/>
            <person name="Saski C."/>
            <person name="Grover C."/>
            <person name="Hu G."/>
            <person name="Conover J."/>
            <person name="Carlson J."/>
            <person name="Shu S."/>
            <person name="Boston L."/>
            <person name="Williams M."/>
            <person name="Peterson D."/>
            <person name="Mcgee K."/>
            <person name="Jones D."/>
            <person name="Wendel J."/>
            <person name="Stelly D."/>
            <person name="Grimwood J."/>
            <person name="Schmutz J."/>
        </authorList>
    </citation>
    <scope>NUCLEOTIDE SEQUENCE [LARGE SCALE GENOMIC DNA]</scope>
    <source>
        <strain evidence="2">1808015.09</strain>
    </source>
</reference>
<name>A0A5D2GND1_GOSDA</name>
<evidence type="ECO:0000313" key="3">
    <source>
        <dbReference type="Proteomes" id="UP000323506"/>
    </source>
</evidence>
<evidence type="ECO:0000313" key="2">
    <source>
        <dbReference type="EMBL" id="TYH18819.1"/>
    </source>
</evidence>
<dbReference type="Proteomes" id="UP000323506">
    <property type="component" value="Chromosome A05"/>
</dbReference>
<feature type="transmembrane region" description="Helical" evidence="1">
    <location>
        <begin position="7"/>
        <end position="29"/>
    </location>
</feature>
<organism evidence="2 3">
    <name type="scientific">Gossypium darwinii</name>
    <name type="common">Darwin's cotton</name>
    <name type="synonym">Gossypium barbadense var. darwinii</name>
    <dbReference type="NCBI Taxonomy" id="34276"/>
    <lineage>
        <taxon>Eukaryota</taxon>
        <taxon>Viridiplantae</taxon>
        <taxon>Streptophyta</taxon>
        <taxon>Embryophyta</taxon>
        <taxon>Tracheophyta</taxon>
        <taxon>Spermatophyta</taxon>
        <taxon>Magnoliopsida</taxon>
        <taxon>eudicotyledons</taxon>
        <taxon>Gunneridae</taxon>
        <taxon>Pentapetalae</taxon>
        <taxon>rosids</taxon>
        <taxon>malvids</taxon>
        <taxon>Malvales</taxon>
        <taxon>Malvaceae</taxon>
        <taxon>Malvoideae</taxon>
        <taxon>Gossypium</taxon>
    </lineage>
</organism>